<dbReference type="PANTHER" id="PTHR33474">
    <property type="entry name" value="TRANSMEMBRANE PROTEIN"/>
    <property type="match status" value="1"/>
</dbReference>
<evidence type="ECO:0000313" key="2">
    <source>
        <dbReference type="EMBL" id="KAF5734141.1"/>
    </source>
</evidence>
<keyword evidence="1" id="KW-0732">Signal</keyword>
<dbReference type="EMBL" id="JAAARO010000016">
    <property type="protein sequence ID" value="KAF5734141.1"/>
    <property type="molecule type" value="Genomic_DNA"/>
</dbReference>
<dbReference type="Proteomes" id="UP000593562">
    <property type="component" value="Unassembled WGS sequence"/>
</dbReference>
<sequence>MACSVFHLLVILLGICHLLSLTDAVPVTRIEKLWHGNGIQTPQVIENAHLQASIEKNLEQEVVVVKGRILTVEVNDYPGSGANNRHTPRPQVGRCVDC</sequence>
<name>A0A7J7CJG0_TRIWF</name>
<protein>
    <submittedName>
        <fullName evidence="2">Putative Disulfide bond formation protein B 2</fullName>
    </submittedName>
</protein>
<reference evidence="2 3" key="1">
    <citation type="journal article" date="2020" name="Nat. Commun.">
        <title>Genome of Tripterygium wilfordii and identification of cytochrome P450 involved in triptolide biosynthesis.</title>
        <authorList>
            <person name="Tu L."/>
            <person name="Su P."/>
            <person name="Zhang Z."/>
            <person name="Gao L."/>
            <person name="Wang J."/>
            <person name="Hu T."/>
            <person name="Zhou J."/>
            <person name="Zhang Y."/>
            <person name="Zhao Y."/>
            <person name="Liu Y."/>
            <person name="Song Y."/>
            <person name="Tong Y."/>
            <person name="Lu Y."/>
            <person name="Yang J."/>
            <person name="Xu C."/>
            <person name="Jia M."/>
            <person name="Peters R.J."/>
            <person name="Huang L."/>
            <person name="Gao W."/>
        </authorList>
    </citation>
    <scope>NUCLEOTIDE SEQUENCE [LARGE SCALE GENOMIC DNA]</scope>
    <source>
        <strain evidence="3">cv. XIE 37</strain>
        <tissue evidence="2">Leaf</tissue>
    </source>
</reference>
<dbReference type="PANTHER" id="PTHR33474:SF2">
    <property type="entry name" value="TRANSMEMBRANE PROTEIN"/>
    <property type="match status" value="1"/>
</dbReference>
<dbReference type="OrthoDB" id="747636at2759"/>
<evidence type="ECO:0000256" key="1">
    <source>
        <dbReference type="SAM" id="SignalP"/>
    </source>
</evidence>
<dbReference type="InParanoid" id="A0A7J7CJG0"/>
<accession>A0A7J7CJG0</accession>
<evidence type="ECO:0000313" key="3">
    <source>
        <dbReference type="Proteomes" id="UP000593562"/>
    </source>
</evidence>
<gene>
    <name evidence="2" type="ORF">HS088_TW16G00584</name>
</gene>
<comment type="caution">
    <text evidence="2">The sequence shown here is derived from an EMBL/GenBank/DDBJ whole genome shotgun (WGS) entry which is preliminary data.</text>
</comment>
<keyword evidence="3" id="KW-1185">Reference proteome</keyword>
<feature type="chain" id="PRO_5029796725" evidence="1">
    <location>
        <begin position="25"/>
        <end position="98"/>
    </location>
</feature>
<organism evidence="2 3">
    <name type="scientific">Tripterygium wilfordii</name>
    <name type="common">Thunder God vine</name>
    <dbReference type="NCBI Taxonomy" id="458696"/>
    <lineage>
        <taxon>Eukaryota</taxon>
        <taxon>Viridiplantae</taxon>
        <taxon>Streptophyta</taxon>
        <taxon>Embryophyta</taxon>
        <taxon>Tracheophyta</taxon>
        <taxon>Spermatophyta</taxon>
        <taxon>Magnoliopsida</taxon>
        <taxon>eudicotyledons</taxon>
        <taxon>Gunneridae</taxon>
        <taxon>Pentapetalae</taxon>
        <taxon>rosids</taxon>
        <taxon>fabids</taxon>
        <taxon>Celastrales</taxon>
        <taxon>Celastraceae</taxon>
        <taxon>Tripterygium</taxon>
    </lineage>
</organism>
<proteinExistence type="predicted"/>
<dbReference type="FunCoup" id="A0A7J7CJG0">
    <property type="interactions" value="64"/>
</dbReference>
<feature type="signal peptide" evidence="1">
    <location>
        <begin position="1"/>
        <end position="24"/>
    </location>
</feature>
<dbReference type="AlphaFoldDB" id="A0A7J7CJG0"/>